<dbReference type="Gene3D" id="4.10.1000.30">
    <property type="match status" value="1"/>
</dbReference>
<dbReference type="Pfam" id="PF22683">
    <property type="entry name" value="Nab2-like_zf-CCCH"/>
    <property type="match status" value="1"/>
</dbReference>
<dbReference type="STRING" id="1220924.W2RVW3"/>
<dbReference type="OrthoDB" id="438553at2759"/>
<dbReference type="InterPro" id="IPR043094">
    <property type="entry name" value="Nab2/ZC3H14_N_sf"/>
</dbReference>
<dbReference type="RefSeq" id="XP_008718624.1">
    <property type="nucleotide sequence ID" value="XM_008720402.1"/>
</dbReference>
<feature type="region of interest" description="Disordered" evidence="8">
    <location>
        <begin position="123"/>
        <end position="224"/>
    </location>
</feature>
<evidence type="ECO:0000313" key="10">
    <source>
        <dbReference type="EMBL" id="ETN39839.1"/>
    </source>
</evidence>
<dbReference type="VEuPathDB" id="FungiDB:HMPREF1541_06065"/>
<keyword evidence="5" id="KW-0863">Zinc-finger</keyword>
<dbReference type="GO" id="GO:0008270">
    <property type="term" value="F:zinc ion binding"/>
    <property type="evidence" value="ECO:0007669"/>
    <property type="project" value="UniProtKB-KW"/>
</dbReference>
<dbReference type="GO" id="GO:0005634">
    <property type="term" value="C:nucleus"/>
    <property type="evidence" value="ECO:0007669"/>
    <property type="project" value="UniProtKB-SubCell"/>
</dbReference>
<name>W2RVW3_CYPE1</name>
<keyword evidence="6" id="KW-0862">Zinc</keyword>
<protein>
    <recommendedName>
        <fullName evidence="9">Nab2-like CCCH zinc finger domain-containing protein</fullName>
    </recommendedName>
</protein>
<dbReference type="GO" id="GO:0008143">
    <property type="term" value="F:poly(A) binding"/>
    <property type="evidence" value="ECO:0007669"/>
    <property type="project" value="InterPro"/>
</dbReference>
<dbReference type="InterPro" id="IPR040366">
    <property type="entry name" value="Nab2/ZC3H14"/>
</dbReference>
<evidence type="ECO:0000256" key="4">
    <source>
        <dbReference type="ARBA" id="ARBA00022737"/>
    </source>
</evidence>
<sequence>MASISLDTPIADALSTSVHNRICQEGWSSDDDTALAEYIVLMLANGKTQSQVASELAGELLQDAQGTEEFAKWLFDQVAQLSGGESSAPTQSAPVDGAAAPDQTQEQPTEPTIPAAYETDMTEAPPDNAYVADSHLPRPPANHSNSPRGPRSSVNSRGGRGGRGGTPSKSAESALHRVRGNDRINSHNVRGAPKGPRNLQNRPGMQKALNGLADGAPPAQSAMMQPGMQNQQQGMNMQFSAEQQMQYLAMMEQQARLMAQWNELQQGMNGGGPQGRSLFDRVESGRGRGGMRGRGRGGAAQNGSRNGSNATGEPKDGAAPSEGDATMEGNDPAQAAKSNDPATTMCHFNTRCTNKECPYAHQSPAAPMNIPVDTSQVCEYGVACKNTACTARHPSPSLKQAHQAESECKFWPNCAKPNCPFRHPTQPLCQFGASCKNVSCKFTHLSTMCRFNPCTNARCPYKHADGQNRSMQDYVWTPESAKQKEEQKQQDEDKEHVSDRKFVSEDVGEEELIKPEGGEAQPAQSAEATMEEANGTVT</sequence>
<accession>W2RVW3</accession>
<evidence type="ECO:0000256" key="2">
    <source>
        <dbReference type="ARBA" id="ARBA00008423"/>
    </source>
</evidence>
<proteinExistence type="inferred from homology"/>
<evidence type="ECO:0000256" key="7">
    <source>
        <dbReference type="ARBA" id="ARBA00023242"/>
    </source>
</evidence>
<dbReference type="GO" id="GO:0043488">
    <property type="term" value="P:regulation of mRNA stability"/>
    <property type="evidence" value="ECO:0007669"/>
    <property type="project" value="InterPro"/>
</dbReference>
<feature type="region of interest" description="Disordered" evidence="8">
    <location>
        <begin position="478"/>
        <end position="538"/>
    </location>
</feature>
<dbReference type="AlphaFoldDB" id="W2RVW3"/>
<evidence type="ECO:0000256" key="1">
    <source>
        <dbReference type="ARBA" id="ARBA00004123"/>
    </source>
</evidence>
<comment type="subcellular location">
    <subcellularLocation>
        <location evidence="1">Nucleus</location>
    </subcellularLocation>
</comment>
<feature type="compositionally biased region" description="Low complexity" evidence="8">
    <location>
        <begin position="301"/>
        <end position="310"/>
    </location>
</feature>
<feature type="domain" description="Nab2-like CCCH zinc finger" evidence="9">
    <location>
        <begin position="449"/>
        <end position="467"/>
    </location>
</feature>
<feature type="compositionally biased region" description="Low complexity" evidence="8">
    <location>
        <begin position="144"/>
        <end position="157"/>
    </location>
</feature>
<dbReference type="Pfam" id="PF14608">
    <property type="entry name" value="zf-CCCH_2"/>
    <property type="match status" value="3"/>
</dbReference>
<dbReference type="GeneID" id="19973404"/>
<feature type="compositionally biased region" description="Polar residues" evidence="8">
    <location>
        <begin position="82"/>
        <end position="93"/>
    </location>
</feature>
<evidence type="ECO:0000313" key="11">
    <source>
        <dbReference type="Proteomes" id="UP000030752"/>
    </source>
</evidence>
<dbReference type="PANTHER" id="PTHR14738:SF29">
    <property type="entry name" value="ZINC FINGER CCCH DOMAIN-CONTAINING PROTEIN 14"/>
    <property type="match status" value="1"/>
</dbReference>
<dbReference type="PANTHER" id="PTHR14738">
    <property type="entry name" value="ZINC FINGER CCCH DOMAIN-CONTAINING PROTEIN 14"/>
    <property type="match status" value="1"/>
</dbReference>
<dbReference type="eggNOG" id="KOG1276">
    <property type="taxonomic scope" value="Eukaryota"/>
</dbReference>
<dbReference type="Gene3D" id="1.10.340.40">
    <property type="entry name" value="Nuclear abundant poly(A) RNA-bind protein 2, N-terminal domain"/>
    <property type="match status" value="1"/>
</dbReference>
<evidence type="ECO:0000256" key="8">
    <source>
        <dbReference type="SAM" id="MobiDB-lite"/>
    </source>
</evidence>
<feature type="region of interest" description="Disordered" evidence="8">
    <location>
        <begin position="82"/>
        <end position="110"/>
    </location>
</feature>
<evidence type="ECO:0000256" key="3">
    <source>
        <dbReference type="ARBA" id="ARBA00022723"/>
    </source>
</evidence>
<feature type="compositionally biased region" description="Basic and acidic residues" evidence="8">
    <location>
        <begin position="481"/>
        <end position="504"/>
    </location>
</feature>
<evidence type="ECO:0000259" key="9">
    <source>
        <dbReference type="Pfam" id="PF22683"/>
    </source>
</evidence>
<keyword evidence="11" id="KW-1185">Reference proteome</keyword>
<gene>
    <name evidence="10" type="ORF">HMPREF1541_06065</name>
</gene>
<keyword evidence="4" id="KW-0677">Repeat</keyword>
<comment type="similarity">
    <text evidence="2">Belongs to the ZC3H14 family.</text>
</comment>
<dbReference type="Proteomes" id="UP000030752">
    <property type="component" value="Unassembled WGS sequence"/>
</dbReference>
<dbReference type="EMBL" id="KB822721">
    <property type="protein sequence ID" value="ETN39839.1"/>
    <property type="molecule type" value="Genomic_DNA"/>
</dbReference>
<keyword evidence="7" id="KW-0539">Nucleus</keyword>
<evidence type="ECO:0000256" key="5">
    <source>
        <dbReference type="ARBA" id="ARBA00022771"/>
    </source>
</evidence>
<dbReference type="Gene3D" id="4.10.1000.40">
    <property type="match status" value="1"/>
</dbReference>
<dbReference type="GO" id="GO:0005737">
    <property type="term" value="C:cytoplasm"/>
    <property type="evidence" value="ECO:0007669"/>
    <property type="project" value="TreeGrafter"/>
</dbReference>
<reference evidence="10 11" key="1">
    <citation type="submission" date="2013-03" db="EMBL/GenBank/DDBJ databases">
        <title>The Genome Sequence of Phialophora europaea CBS 101466.</title>
        <authorList>
            <consortium name="The Broad Institute Genomics Platform"/>
            <person name="Cuomo C."/>
            <person name="de Hoog S."/>
            <person name="Gorbushina A."/>
            <person name="Walker B."/>
            <person name="Young S.K."/>
            <person name="Zeng Q."/>
            <person name="Gargeya S."/>
            <person name="Fitzgerald M."/>
            <person name="Haas B."/>
            <person name="Abouelleil A."/>
            <person name="Allen A.W."/>
            <person name="Alvarado L."/>
            <person name="Arachchi H.M."/>
            <person name="Berlin A.M."/>
            <person name="Chapman S.B."/>
            <person name="Gainer-Dewar J."/>
            <person name="Goldberg J."/>
            <person name="Griggs A."/>
            <person name="Gujja S."/>
            <person name="Hansen M."/>
            <person name="Howarth C."/>
            <person name="Imamovic A."/>
            <person name="Ireland A."/>
            <person name="Larimer J."/>
            <person name="McCowan C."/>
            <person name="Murphy C."/>
            <person name="Pearson M."/>
            <person name="Poon T.W."/>
            <person name="Priest M."/>
            <person name="Roberts A."/>
            <person name="Saif S."/>
            <person name="Shea T."/>
            <person name="Sisk P."/>
            <person name="Sykes S."/>
            <person name="Wortman J."/>
            <person name="Nusbaum C."/>
            <person name="Birren B."/>
        </authorList>
    </citation>
    <scope>NUCLEOTIDE SEQUENCE [LARGE SCALE GENOMIC DNA]</scope>
    <source>
        <strain evidence="10 11">CBS 101466</strain>
    </source>
</reference>
<evidence type="ECO:0000256" key="6">
    <source>
        <dbReference type="ARBA" id="ARBA00022833"/>
    </source>
</evidence>
<dbReference type="HOGENOM" id="CLU_027088_1_0_1"/>
<feature type="region of interest" description="Disordered" evidence="8">
    <location>
        <begin position="265"/>
        <end position="341"/>
    </location>
</feature>
<dbReference type="InterPro" id="IPR055046">
    <property type="entry name" value="Nab2-like_Znf-CCCH"/>
</dbReference>
<organism evidence="10 11">
    <name type="scientific">Cyphellophora europaea (strain CBS 101466)</name>
    <name type="common">Phialophora europaea</name>
    <dbReference type="NCBI Taxonomy" id="1220924"/>
    <lineage>
        <taxon>Eukaryota</taxon>
        <taxon>Fungi</taxon>
        <taxon>Dikarya</taxon>
        <taxon>Ascomycota</taxon>
        <taxon>Pezizomycotina</taxon>
        <taxon>Eurotiomycetes</taxon>
        <taxon>Chaetothyriomycetidae</taxon>
        <taxon>Chaetothyriales</taxon>
        <taxon>Cyphellophoraceae</taxon>
        <taxon>Cyphellophora</taxon>
    </lineage>
</organism>
<dbReference type="InParanoid" id="W2RVW3"/>
<keyword evidence="3" id="KW-0479">Metal-binding</keyword>